<evidence type="ECO:0000256" key="1">
    <source>
        <dbReference type="ARBA" id="ARBA00004123"/>
    </source>
</evidence>
<keyword evidence="14" id="KW-0695">RNA-directed DNA polymerase</keyword>
<dbReference type="GO" id="GO:0006508">
    <property type="term" value="P:proteolysis"/>
    <property type="evidence" value="ECO:0007669"/>
    <property type="project" value="UniProtKB-KW"/>
</dbReference>
<evidence type="ECO:0008006" key="28">
    <source>
        <dbReference type="Google" id="ProtNLM"/>
    </source>
</evidence>
<evidence type="ECO:0000256" key="15">
    <source>
        <dbReference type="ARBA" id="ARBA00022932"/>
    </source>
</evidence>
<name>A0A8H7M9E0_9AGAM</name>
<evidence type="ECO:0000256" key="3">
    <source>
        <dbReference type="ARBA" id="ARBA00022670"/>
    </source>
</evidence>
<keyword evidence="20" id="KW-0862">Zinc</keyword>
<feature type="domain" description="Reverse transcriptase" evidence="24">
    <location>
        <begin position="384"/>
        <end position="563"/>
    </location>
</feature>
<dbReference type="PROSITE" id="PS00598">
    <property type="entry name" value="CHROMO_1"/>
    <property type="match status" value="1"/>
</dbReference>
<feature type="compositionally biased region" description="Low complexity" evidence="21">
    <location>
        <begin position="266"/>
        <end position="280"/>
    </location>
</feature>
<dbReference type="GO" id="GO:0003887">
    <property type="term" value="F:DNA-directed DNA polymerase activity"/>
    <property type="evidence" value="ECO:0007669"/>
    <property type="project" value="UniProtKB-KW"/>
</dbReference>
<dbReference type="InterPro" id="IPR041577">
    <property type="entry name" value="RT_RNaseH_2"/>
</dbReference>
<dbReference type="FunFam" id="3.30.70.270:FF:000026">
    <property type="entry name" value="Transposon Ty3-G Gag-Pol polyprotein"/>
    <property type="match status" value="1"/>
</dbReference>
<comment type="caution">
    <text evidence="26">The sequence shown here is derived from an EMBL/GenBank/DDBJ whole genome shotgun (WGS) entry which is preliminary data.</text>
</comment>
<evidence type="ECO:0000256" key="4">
    <source>
        <dbReference type="ARBA" id="ARBA00022679"/>
    </source>
</evidence>
<dbReference type="GO" id="GO:0015074">
    <property type="term" value="P:DNA integration"/>
    <property type="evidence" value="ECO:0007669"/>
    <property type="project" value="UniProtKB-KW"/>
</dbReference>
<keyword evidence="17" id="KW-0233">DNA recombination</keyword>
<protein>
    <recommendedName>
        <fullName evidence="28">Reverse transcriptase</fullName>
    </recommendedName>
</protein>
<dbReference type="SUPFAM" id="SSF57756">
    <property type="entry name" value="Retrovirus zinc finger-like domains"/>
    <property type="match status" value="1"/>
</dbReference>
<evidence type="ECO:0000256" key="21">
    <source>
        <dbReference type="SAM" id="MobiDB-lite"/>
    </source>
</evidence>
<keyword evidence="4" id="KW-0808">Transferase</keyword>
<evidence type="ECO:0000256" key="20">
    <source>
        <dbReference type="PROSITE-ProRule" id="PRU00047"/>
    </source>
</evidence>
<evidence type="ECO:0000256" key="7">
    <source>
        <dbReference type="ARBA" id="ARBA00022723"/>
    </source>
</evidence>
<dbReference type="InterPro" id="IPR036875">
    <property type="entry name" value="Znf_CCHC_sf"/>
</dbReference>
<dbReference type="Gene3D" id="3.30.70.270">
    <property type="match status" value="2"/>
</dbReference>
<dbReference type="InterPro" id="IPR043502">
    <property type="entry name" value="DNA/RNA_pol_sf"/>
</dbReference>
<dbReference type="InterPro" id="IPR050951">
    <property type="entry name" value="Retrovirus_Pol_polyprotein"/>
</dbReference>
<keyword evidence="5" id="KW-0548">Nucleotidyltransferase</keyword>
<dbReference type="Pfam" id="PF17919">
    <property type="entry name" value="RT_RNaseH_2"/>
    <property type="match status" value="1"/>
</dbReference>
<dbReference type="SMART" id="SM00343">
    <property type="entry name" value="ZnF_C2HC"/>
    <property type="match status" value="1"/>
</dbReference>
<evidence type="ECO:0000256" key="14">
    <source>
        <dbReference type="ARBA" id="ARBA00022918"/>
    </source>
</evidence>
<sequence length="1821" mass="206989">MEPEPSLAALLEAVTALTATVGSLQDQIRSQGQQLTELKAICKETANLLGDKDQGTQAQPSTLVGPVTPPLIQGEKRTLQERLGLDSRPLSAHQEGRALTQRKRKNPGEPPKGSLATRLNGASAPSPHSTQGPAPHATVVALHRDQFDEEEQMVVWILYHMTDKAADWALPIIGTIIKGEGNPPTTIPALTAKFKEAFADPDAKRAAARKIAALTQSTTTAEYVKELLSTKDNIPDDDLEAIFAASIKIDNIRWENKENRPKKAPAKSPATVATTSTTTTQRVCLSEDPNYVTPEERDRRRASGLCVKCGQKGHRIKQCPNGWKATIKEVAKVAEDELGKEHCHLPEQIQIASEEEADPDPLADLPTEYHKFARVFGKEEFKELATGKIRPSTSSAGAPVMFVKKADGSLRLVVDYRKLNDVTHKNVYPLPRQDDLMAKLRHAKIFTKLDLQWGYNNVRIKEGDEWKTAFCTKYGLFEYLVMPFGLTNAPAAFQHFMNNLFRDLIDVTVIIYLDNILIFSEDPKDHPGHVREVLSRLMKNQLFCKLSKCHFHVTTVDYLGIVISPAGFSMDQKKIEAVTSWPQPKTVKQVQAFLGFVNYLRRFIPNFSLVARPLHNLTKKETPWSWGNLEETAFQELKSLVTQSPVLIHSNPSLPYCLETDASGVAMGAILSQQGEDNRLHPVAYMSKSFSGAEANYDTHDKELLAIIKALEEWRIFLEATDKPIQVFTDHRNLEYWMQARTFNRRHARWRIFLSDFNFEIHYRPGKQSGKPDALSRRSDYVDAPVEPEVMLPSEVFANTSEAELKIVMEIRNRLREDPSLEPIVQFLTEDADNAPPSIWKAYRDYDWEEDLLWYCGKLVVPDSEPLKERLLREFHNSPLAGHPGQQRTLELISRSYWWPGMKSSAKKWVECCPTCQANQRAHAPAIALKPLEVPPFPFHTISYDFITGFPKSNGYDAVLVVIDSFSKFGHFIPTTKKVTAKGLADLFITHVWKLHGLPIKTVLDRGTTFTGKFLRALYQRLGIKPAFSSAYHPESDGQTERVNQFIEFYLRSYVTADHSDWATWLPLAEYAYNNARHSATGKTPFELVYGRNPVMNPSNVPANVPEADHVADTLAQEWKEAEAALRMTKEKMAGLKGTTPEYSIGKKVWLDGKNVELRTNSNKLDPRRLGPFEILERISSHAYQPKPTIPEQPPPETIEGEEEYEVEQIIDSKRQRGKWFYLIKWKGYGPEDNSWEPEELLEHSQEEIQRFNKARLKKAYTKEQEAFQGLKDAITNAPVLCHADPTKPYFLETDASGAALGSILSQQQEDGCLHPLGFLSESFKGAKQNYNTHNKELLAIICSFEYWRIFLEGTLYPITVFTNHRNLEYWKESQTFNCRHARWHLLLAGYNFQIVYRPGKQSGKPNALSQQSDHADIPPANQTMLPNPVFANVALVTPEKELQRQIKGTLDQDKLLEEILQFLQNESKAPPSIKRAFKDYKMEAGLLFYQGQIVVPDVGTLRTELLCIFHDSPLAGHPGRQQTLELICRNYYWPGIRANTYWHMDSCKTCQRICKPKYASIPPQPLELPSRPWQHISYDMIVDLPKDRIFNSILVIVDSFTKYGIFIKCSKKLKAPKLADLFLENVWKRHGMPERMILDRGRIFNNKFLKALYKRLGIDPHYSSAYHPQSDGQTEQVNPSIKHFLRAYSGINQQDWTKWLPMAEFAYNNAVHSSTRKTPFKTLYGWEPTLTPSNVPTDVPEADNLAQTMEAQWKEVESALRQSKQRMVAGEDGNPVEFKIGEEAWLDSKNVKLKTLSPKLTKQRLGPFKVIKNLRPRLPT</sequence>
<keyword evidence="13" id="KW-0229">DNA integration</keyword>
<keyword evidence="20" id="KW-0863">Zinc-finger</keyword>
<evidence type="ECO:0000256" key="13">
    <source>
        <dbReference type="ARBA" id="ARBA00022908"/>
    </source>
</evidence>
<dbReference type="GO" id="GO:0005634">
    <property type="term" value="C:nucleus"/>
    <property type="evidence" value="ECO:0007669"/>
    <property type="project" value="UniProtKB-SubCell"/>
</dbReference>
<keyword evidence="11" id="KW-0460">Magnesium</keyword>
<feature type="domain" description="Integrase catalytic" evidence="25">
    <location>
        <begin position="1569"/>
        <end position="1728"/>
    </location>
</feature>
<comment type="subcellular location">
    <subcellularLocation>
        <location evidence="1">Nucleus</location>
    </subcellularLocation>
</comment>
<dbReference type="PROSITE" id="PS50994">
    <property type="entry name" value="INTEGRASE"/>
    <property type="match status" value="2"/>
</dbReference>
<dbReference type="InterPro" id="IPR023779">
    <property type="entry name" value="Chromodomain_CS"/>
</dbReference>
<dbReference type="Gene3D" id="3.10.10.10">
    <property type="entry name" value="HIV Type 1 Reverse Transcriptase, subunit A, domain 1"/>
    <property type="match status" value="1"/>
</dbReference>
<feature type="domain" description="Integrase catalytic" evidence="25">
    <location>
        <begin position="934"/>
        <end position="1093"/>
    </location>
</feature>
<evidence type="ECO:0000256" key="19">
    <source>
        <dbReference type="ARBA" id="ARBA00023268"/>
    </source>
</evidence>
<dbReference type="PROSITE" id="PS50013">
    <property type="entry name" value="CHROMO_2"/>
    <property type="match status" value="1"/>
</dbReference>
<keyword evidence="15" id="KW-0239">DNA-directed DNA polymerase</keyword>
<dbReference type="PROSITE" id="PS50878">
    <property type="entry name" value="RT_POL"/>
    <property type="match status" value="1"/>
</dbReference>
<dbReference type="PROSITE" id="PS50158">
    <property type="entry name" value="ZF_CCHC"/>
    <property type="match status" value="1"/>
</dbReference>
<organism evidence="26 27">
    <name type="scientific">Rhizoctonia solani</name>
    <dbReference type="NCBI Taxonomy" id="456999"/>
    <lineage>
        <taxon>Eukaryota</taxon>
        <taxon>Fungi</taxon>
        <taxon>Dikarya</taxon>
        <taxon>Basidiomycota</taxon>
        <taxon>Agaricomycotina</taxon>
        <taxon>Agaricomycetes</taxon>
        <taxon>Cantharellales</taxon>
        <taxon>Ceratobasidiaceae</taxon>
        <taxon>Rhizoctonia</taxon>
    </lineage>
</organism>
<evidence type="ECO:0000313" key="26">
    <source>
        <dbReference type="EMBL" id="KAF8761435.1"/>
    </source>
</evidence>
<keyword evidence="9" id="KW-0255">Endonuclease</keyword>
<evidence type="ECO:0000313" key="27">
    <source>
        <dbReference type="Proteomes" id="UP000614334"/>
    </source>
</evidence>
<evidence type="ECO:0000256" key="5">
    <source>
        <dbReference type="ARBA" id="ARBA00022695"/>
    </source>
</evidence>
<feature type="domain" description="Chromo" evidence="22">
    <location>
        <begin position="1205"/>
        <end position="1264"/>
    </location>
</feature>
<dbReference type="InterPro" id="IPR001584">
    <property type="entry name" value="Integrase_cat-core"/>
</dbReference>
<dbReference type="FunFam" id="1.10.340.70:FF:000001">
    <property type="entry name" value="Retrovirus-related Pol polyprotein from transposon gypsy-like Protein"/>
    <property type="match status" value="1"/>
</dbReference>
<feature type="domain" description="CCHC-type" evidence="23">
    <location>
        <begin position="306"/>
        <end position="321"/>
    </location>
</feature>
<reference evidence="26" key="1">
    <citation type="submission" date="2020-09" db="EMBL/GenBank/DDBJ databases">
        <title>Comparative genome analyses of four rice-infecting Rhizoctonia solani isolates reveal extensive enrichment of homogalacturonan modification genes.</title>
        <authorList>
            <person name="Lee D.-Y."/>
            <person name="Jeon J."/>
            <person name="Kim K.-T."/>
            <person name="Cheong K."/>
            <person name="Song H."/>
            <person name="Choi G."/>
            <person name="Ko J."/>
            <person name="Opiyo S.O."/>
            <person name="Zuo S."/>
            <person name="Madhav S."/>
            <person name="Lee Y.-H."/>
            <person name="Wang G.-L."/>
        </authorList>
    </citation>
    <scope>NUCLEOTIDE SEQUENCE</scope>
    <source>
        <strain evidence="26">AG1-IA B2</strain>
    </source>
</reference>
<accession>A0A8H7M9E0</accession>
<evidence type="ECO:0000259" key="23">
    <source>
        <dbReference type="PROSITE" id="PS50158"/>
    </source>
</evidence>
<evidence type="ECO:0000259" key="25">
    <source>
        <dbReference type="PROSITE" id="PS50994"/>
    </source>
</evidence>
<dbReference type="InterPro" id="IPR023780">
    <property type="entry name" value="Chromo_domain"/>
</dbReference>
<keyword evidence="18" id="KW-0539">Nucleus</keyword>
<keyword evidence="2" id="KW-0507">mRNA processing</keyword>
<dbReference type="Gene3D" id="1.10.340.70">
    <property type="match status" value="2"/>
</dbReference>
<dbReference type="EMBL" id="JACYCF010000001">
    <property type="protein sequence ID" value="KAF8761435.1"/>
    <property type="molecule type" value="Genomic_DNA"/>
</dbReference>
<dbReference type="CDD" id="cd01647">
    <property type="entry name" value="RT_LTR"/>
    <property type="match status" value="1"/>
</dbReference>
<dbReference type="Pfam" id="PF00385">
    <property type="entry name" value="Chromo"/>
    <property type="match status" value="1"/>
</dbReference>
<dbReference type="Gene3D" id="3.30.420.10">
    <property type="entry name" value="Ribonuclease H-like superfamily/Ribonuclease H"/>
    <property type="match status" value="2"/>
</dbReference>
<evidence type="ECO:0000256" key="16">
    <source>
        <dbReference type="ARBA" id="ARBA00023125"/>
    </source>
</evidence>
<dbReference type="InterPro" id="IPR041373">
    <property type="entry name" value="RT_RNaseH"/>
</dbReference>
<dbReference type="Gene3D" id="2.40.50.40">
    <property type="match status" value="1"/>
</dbReference>
<keyword evidence="7" id="KW-0479">Metal-binding</keyword>
<dbReference type="GO" id="GO:0004519">
    <property type="term" value="F:endonuclease activity"/>
    <property type="evidence" value="ECO:0007669"/>
    <property type="project" value="UniProtKB-KW"/>
</dbReference>
<dbReference type="Gene3D" id="4.10.60.10">
    <property type="entry name" value="Zinc finger, CCHC-type"/>
    <property type="match status" value="1"/>
</dbReference>
<dbReference type="InterPro" id="IPR041588">
    <property type="entry name" value="Integrase_H2C2"/>
</dbReference>
<dbReference type="GO" id="GO:0003677">
    <property type="term" value="F:DNA binding"/>
    <property type="evidence" value="ECO:0007669"/>
    <property type="project" value="UniProtKB-KW"/>
</dbReference>
<keyword evidence="19" id="KW-0511">Multifunctional enzyme</keyword>
<dbReference type="SUPFAM" id="SSF56672">
    <property type="entry name" value="DNA/RNA polymerases"/>
    <property type="match status" value="2"/>
</dbReference>
<keyword evidence="6" id="KW-0540">Nuclease</keyword>
<dbReference type="GO" id="GO:0003723">
    <property type="term" value="F:RNA binding"/>
    <property type="evidence" value="ECO:0007669"/>
    <property type="project" value="UniProtKB-KW"/>
</dbReference>
<dbReference type="InterPro" id="IPR056924">
    <property type="entry name" value="SH3_Tf2-1"/>
</dbReference>
<evidence type="ECO:0000256" key="11">
    <source>
        <dbReference type="ARBA" id="ARBA00022842"/>
    </source>
</evidence>
<dbReference type="InterPro" id="IPR000477">
    <property type="entry name" value="RT_dom"/>
</dbReference>
<proteinExistence type="predicted"/>
<dbReference type="InterPro" id="IPR036397">
    <property type="entry name" value="RNaseH_sf"/>
</dbReference>
<dbReference type="FunFam" id="3.10.20.370:FF:000001">
    <property type="entry name" value="Retrovirus-related Pol polyprotein from transposon 17.6-like protein"/>
    <property type="match status" value="1"/>
</dbReference>
<keyword evidence="10" id="KW-0378">Hydrolase</keyword>
<dbReference type="Proteomes" id="UP000614334">
    <property type="component" value="Unassembled WGS sequence"/>
</dbReference>
<dbReference type="CDD" id="cd09274">
    <property type="entry name" value="RNase_HI_RT_Ty3"/>
    <property type="match status" value="2"/>
</dbReference>
<dbReference type="Pfam" id="PF03732">
    <property type="entry name" value="Retrotrans_gag"/>
    <property type="match status" value="1"/>
</dbReference>
<dbReference type="InterPro" id="IPR016197">
    <property type="entry name" value="Chromo-like_dom_sf"/>
</dbReference>
<dbReference type="GO" id="GO:0006338">
    <property type="term" value="P:chromatin remodeling"/>
    <property type="evidence" value="ECO:0007669"/>
    <property type="project" value="UniProtKB-ARBA"/>
</dbReference>
<dbReference type="GO" id="GO:0003964">
    <property type="term" value="F:RNA-directed DNA polymerase activity"/>
    <property type="evidence" value="ECO:0007669"/>
    <property type="project" value="UniProtKB-KW"/>
</dbReference>
<dbReference type="SUPFAM" id="SSF53098">
    <property type="entry name" value="Ribonuclease H-like"/>
    <property type="match status" value="2"/>
</dbReference>
<gene>
    <name evidence="26" type="ORF">RHS01_00013</name>
</gene>
<dbReference type="Pfam" id="PF24626">
    <property type="entry name" value="SH3_Tf2-1"/>
    <property type="match status" value="1"/>
</dbReference>
<dbReference type="Pfam" id="PF17921">
    <property type="entry name" value="Integrase_H2C2"/>
    <property type="match status" value="2"/>
</dbReference>
<evidence type="ECO:0000256" key="2">
    <source>
        <dbReference type="ARBA" id="ARBA00022664"/>
    </source>
</evidence>
<evidence type="ECO:0000256" key="9">
    <source>
        <dbReference type="ARBA" id="ARBA00022759"/>
    </source>
</evidence>
<feature type="region of interest" description="Disordered" evidence="21">
    <location>
        <begin position="258"/>
        <end position="280"/>
    </location>
</feature>
<keyword evidence="3" id="KW-0645">Protease</keyword>
<keyword evidence="12" id="KW-0694">RNA-binding</keyword>
<evidence type="ECO:0000256" key="6">
    <source>
        <dbReference type="ARBA" id="ARBA00022722"/>
    </source>
</evidence>
<dbReference type="PANTHER" id="PTHR37984:SF5">
    <property type="entry name" value="PROTEIN NYNRIN-LIKE"/>
    <property type="match status" value="1"/>
</dbReference>
<dbReference type="InterPro" id="IPR043128">
    <property type="entry name" value="Rev_trsase/Diguanyl_cyclase"/>
</dbReference>
<dbReference type="GO" id="GO:0004190">
    <property type="term" value="F:aspartic-type endopeptidase activity"/>
    <property type="evidence" value="ECO:0007669"/>
    <property type="project" value="UniProtKB-KW"/>
</dbReference>
<dbReference type="InterPro" id="IPR001878">
    <property type="entry name" value="Znf_CCHC"/>
</dbReference>
<dbReference type="GO" id="GO:0006397">
    <property type="term" value="P:mRNA processing"/>
    <property type="evidence" value="ECO:0007669"/>
    <property type="project" value="UniProtKB-KW"/>
</dbReference>
<dbReference type="SMART" id="SM00298">
    <property type="entry name" value="CHROMO"/>
    <property type="match status" value="1"/>
</dbReference>
<dbReference type="Gene3D" id="3.10.20.370">
    <property type="match status" value="1"/>
</dbReference>
<evidence type="ECO:0000256" key="17">
    <source>
        <dbReference type="ARBA" id="ARBA00023172"/>
    </source>
</evidence>
<dbReference type="InterPro" id="IPR012337">
    <property type="entry name" value="RNaseH-like_sf"/>
</dbReference>
<dbReference type="InterPro" id="IPR000953">
    <property type="entry name" value="Chromo/chromo_shadow_dom"/>
</dbReference>
<evidence type="ECO:0000256" key="10">
    <source>
        <dbReference type="ARBA" id="ARBA00022801"/>
    </source>
</evidence>
<keyword evidence="8" id="KW-0064">Aspartyl protease</keyword>
<dbReference type="SUPFAM" id="SSF54160">
    <property type="entry name" value="Chromo domain-like"/>
    <property type="match status" value="1"/>
</dbReference>
<dbReference type="PANTHER" id="PTHR37984">
    <property type="entry name" value="PROTEIN CBG26694"/>
    <property type="match status" value="1"/>
</dbReference>
<dbReference type="Pfam" id="PF17917">
    <property type="entry name" value="RT_RNaseH"/>
    <property type="match status" value="1"/>
</dbReference>
<evidence type="ECO:0000259" key="24">
    <source>
        <dbReference type="PROSITE" id="PS50878"/>
    </source>
</evidence>
<evidence type="ECO:0000256" key="12">
    <source>
        <dbReference type="ARBA" id="ARBA00022884"/>
    </source>
</evidence>
<evidence type="ECO:0000256" key="8">
    <source>
        <dbReference type="ARBA" id="ARBA00022750"/>
    </source>
</evidence>
<keyword evidence="16" id="KW-0238">DNA-binding</keyword>
<evidence type="ECO:0000256" key="18">
    <source>
        <dbReference type="ARBA" id="ARBA00023242"/>
    </source>
</evidence>
<dbReference type="Pfam" id="PF00078">
    <property type="entry name" value="RVT_1"/>
    <property type="match status" value="1"/>
</dbReference>
<evidence type="ECO:0000259" key="22">
    <source>
        <dbReference type="PROSITE" id="PS50013"/>
    </source>
</evidence>
<dbReference type="InterPro" id="IPR005162">
    <property type="entry name" value="Retrotrans_gag_dom"/>
</dbReference>
<dbReference type="GO" id="GO:0008270">
    <property type="term" value="F:zinc ion binding"/>
    <property type="evidence" value="ECO:0007669"/>
    <property type="project" value="UniProtKB-KW"/>
</dbReference>
<feature type="region of interest" description="Disordered" evidence="21">
    <location>
        <begin position="51"/>
        <end position="71"/>
    </location>
</feature>
<dbReference type="GO" id="GO:0006310">
    <property type="term" value="P:DNA recombination"/>
    <property type="evidence" value="ECO:0007669"/>
    <property type="project" value="UniProtKB-KW"/>
</dbReference>
<dbReference type="FunFam" id="3.30.420.10:FF:000032">
    <property type="entry name" value="Retrovirus-related Pol polyprotein from transposon 297-like Protein"/>
    <property type="match status" value="2"/>
</dbReference>
<feature type="region of interest" description="Disordered" evidence="21">
    <location>
        <begin position="85"/>
        <end position="135"/>
    </location>
</feature>